<dbReference type="PROSITE" id="PS50853">
    <property type="entry name" value="FN3"/>
    <property type="match status" value="1"/>
</dbReference>
<dbReference type="EMBL" id="CASHTH010003218">
    <property type="protein sequence ID" value="CAI8041874.1"/>
    <property type="molecule type" value="Genomic_DNA"/>
</dbReference>
<feature type="domain" description="Fibronectin type-III" evidence="2">
    <location>
        <begin position="127"/>
        <end position="221"/>
    </location>
</feature>
<name>A0AA35X2N8_GEOBA</name>
<dbReference type="InterPro" id="IPR036179">
    <property type="entry name" value="Ig-like_dom_sf"/>
</dbReference>
<evidence type="ECO:0000259" key="2">
    <source>
        <dbReference type="PROSITE" id="PS50853"/>
    </source>
</evidence>
<dbReference type="InterPro" id="IPR036116">
    <property type="entry name" value="FN3_sf"/>
</dbReference>
<dbReference type="InterPro" id="IPR013783">
    <property type="entry name" value="Ig-like_fold"/>
</dbReference>
<dbReference type="PROSITE" id="PS50835">
    <property type="entry name" value="IG_LIKE"/>
    <property type="match status" value="1"/>
</dbReference>
<dbReference type="CDD" id="cd00063">
    <property type="entry name" value="FN3"/>
    <property type="match status" value="1"/>
</dbReference>
<dbReference type="InterPro" id="IPR003961">
    <property type="entry name" value="FN3_dom"/>
</dbReference>
<proteinExistence type="predicted"/>
<evidence type="ECO:0000313" key="3">
    <source>
        <dbReference type="EMBL" id="CAI8041874.1"/>
    </source>
</evidence>
<dbReference type="Proteomes" id="UP001174909">
    <property type="component" value="Unassembled WGS sequence"/>
</dbReference>
<evidence type="ECO:0000313" key="4">
    <source>
        <dbReference type="Proteomes" id="UP001174909"/>
    </source>
</evidence>
<keyword evidence="4" id="KW-1185">Reference proteome</keyword>
<dbReference type="Gene3D" id="2.60.40.10">
    <property type="entry name" value="Immunoglobulins"/>
    <property type="match status" value="2"/>
</dbReference>
<feature type="domain" description="Ig-like" evidence="1">
    <location>
        <begin position="39"/>
        <end position="114"/>
    </location>
</feature>
<organism evidence="3 4">
    <name type="scientific">Geodia barretti</name>
    <name type="common">Barrett's horny sponge</name>
    <dbReference type="NCBI Taxonomy" id="519541"/>
    <lineage>
        <taxon>Eukaryota</taxon>
        <taxon>Metazoa</taxon>
        <taxon>Porifera</taxon>
        <taxon>Demospongiae</taxon>
        <taxon>Heteroscleromorpha</taxon>
        <taxon>Tetractinellida</taxon>
        <taxon>Astrophorina</taxon>
        <taxon>Geodiidae</taxon>
        <taxon>Geodia</taxon>
    </lineage>
</organism>
<accession>A0AA35X2N8</accession>
<protein>
    <submittedName>
        <fullName evidence="3">Uncharacterized protein</fullName>
    </submittedName>
</protein>
<dbReference type="Pfam" id="PF00041">
    <property type="entry name" value="fn3"/>
    <property type="match status" value="1"/>
</dbReference>
<comment type="caution">
    <text evidence="3">The sequence shown here is derived from an EMBL/GenBank/DDBJ whole genome shotgun (WGS) entry which is preliminary data.</text>
</comment>
<dbReference type="SMART" id="SM00060">
    <property type="entry name" value="FN3"/>
    <property type="match status" value="1"/>
</dbReference>
<dbReference type="SUPFAM" id="SSF48726">
    <property type="entry name" value="Immunoglobulin"/>
    <property type="match status" value="1"/>
</dbReference>
<reference evidence="3" key="1">
    <citation type="submission" date="2023-03" db="EMBL/GenBank/DDBJ databases">
        <authorList>
            <person name="Steffen K."/>
            <person name="Cardenas P."/>
        </authorList>
    </citation>
    <scope>NUCLEOTIDE SEQUENCE</scope>
</reference>
<dbReference type="InterPro" id="IPR007110">
    <property type="entry name" value="Ig-like_dom"/>
</dbReference>
<dbReference type="SUPFAM" id="SSF49265">
    <property type="entry name" value="Fibronectin type III"/>
    <property type="match status" value="1"/>
</dbReference>
<sequence>MQSLYIYISNKRSYGQLNSLVSMNFTLHTELRASLPEFTISCRTHGGPATTVQWTVNGVPVQEDRYHETSQLILDTSLNSVYDNRLRVRGRRNGTYNCTIRNNIRDYHPEASITEVNGTKRIAVAGEPTGVTAVISGSNSTHVNITVSWESPGDPVTGYVIYYQPKGGPVISDRVSGGETDTHSLDGLQRGVTYYISIVALSPHLPSPLVGPITVIQVAAMVSSPVTISVTNTATSSTTTSLIRPFTTSRASMVPTSSVTALKATVAGRKTTTSITESSTNSQVPITPTTTATLLLLLSLQR</sequence>
<dbReference type="AlphaFoldDB" id="A0AA35X2N8"/>
<gene>
    <name evidence="3" type="ORF">GBAR_LOCUS23235</name>
</gene>
<evidence type="ECO:0000259" key="1">
    <source>
        <dbReference type="PROSITE" id="PS50835"/>
    </source>
</evidence>